<comment type="caution">
    <text evidence="2">The sequence shown here is derived from an EMBL/GenBank/DDBJ whole genome shotgun (WGS) entry which is preliminary data.</text>
</comment>
<accession>A0A7C5AKL5</accession>
<sequence length="228" mass="26730">MDDAEKALEALKVQIKKEIIDNYFAERRYLEEESQALDEEVAAYKEEFSRWARLFTAFYAAIGEEEALRRVLHLLFPEGPWPFYEEFRQLSLEARQTLLKGFRRRGFTAWRRYRNLVLDIYRELAAKGHSLEEPYHKILVHLRLLNEDIQKFNISFDFGLIAAQMEAMEGGGEVISGGLLSTEREELSTRMRFKRRKLTDEELPPPLKLPPLERIKGPLQEILGDVTP</sequence>
<keyword evidence="1" id="KW-0175">Coiled coil</keyword>
<protein>
    <submittedName>
        <fullName evidence="2">Uncharacterized protein</fullName>
    </submittedName>
</protein>
<evidence type="ECO:0000313" key="2">
    <source>
        <dbReference type="EMBL" id="HGZ10954.1"/>
    </source>
</evidence>
<organism evidence="2">
    <name type="scientific">Desulfobacca acetoxidans</name>
    <dbReference type="NCBI Taxonomy" id="60893"/>
    <lineage>
        <taxon>Bacteria</taxon>
        <taxon>Pseudomonadati</taxon>
        <taxon>Thermodesulfobacteriota</taxon>
        <taxon>Desulfobaccia</taxon>
        <taxon>Desulfobaccales</taxon>
        <taxon>Desulfobaccaceae</taxon>
        <taxon>Desulfobacca</taxon>
    </lineage>
</organism>
<gene>
    <name evidence="2" type="ORF">ENW48_01890</name>
</gene>
<name>A0A7C5AKL5_9BACT</name>
<proteinExistence type="predicted"/>
<reference evidence="2" key="1">
    <citation type="journal article" date="2020" name="mSystems">
        <title>Genome- and Community-Level Interaction Insights into Carbon Utilization and Element Cycling Functions of Hydrothermarchaeota in Hydrothermal Sediment.</title>
        <authorList>
            <person name="Zhou Z."/>
            <person name="Liu Y."/>
            <person name="Xu W."/>
            <person name="Pan J."/>
            <person name="Luo Z.H."/>
            <person name="Li M."/>
        </authorList>
    </citation>
    <scope>NUCLEOTIDE SEQUENCE [LARGE SCALE GENOMIC DNA]</scope>
    <source>
        <strain evidence="2">SpSt-853</strain>
    </source>
</reference>
<dbReference type="AlphaFoldDB" id="A0A7C5AKL5"/>
<dbReference type="EMBL" id="DTKJ01000015">
    <property type="protein sequence ID" value="HGZ10954.1"/>
    <property type="molecule type" value="Genomic_DNA"/>
</dbReference>
<evidence type="ECO:0000256" key="1">
    <source>
        <dbReference type="SAM" id="Coils"/>
    </source>
</evidence>
<feature type="coiled-coil region" evidence="1">
    <location>
        <begin position="1"/>
        <end position="47"/>
    </location>
</feature>